<comment type="caution">
    <text evidence="14">The sequence shown here is derived from an EMBL/GenBank/DDBJ whole genome shotgun (WGS) entry which is preliminary data.</text>
</comment>
<dbReference type="PANTHER" id="PTHR42923">
    <property type="entry name" value="PROTOPORPHYRINOGEN OXIDASE"/>
    <property type="match status" value="1"/>
</dbReference>
<dbReference type="GO" id="GO:0005743">
    <property type="term" value="C:mitochondrial inner membrane"/>
    <property type="evidence" value="ECO:0007669"/>
    <property type="project" value="UniProtKB-SubCell"/>
</dbReference>
<comment type="pathway">
    <text evidence="2 11">Porphyrin-containing compound metabolism; protoporphyrin-IX biosynthesis; protoporphyrin-IX from protoporphyrinogen-IX: step 1/1.</text>
</comment>
<feature type="region of interest" description="Disordered" evidence="12">
    <location>
        <begin position="59"/>
        <end position="84"/>
    </location>
</feature>
<dbReference type="PRINTS" id="PR00419">
    <property type="entry name" value="ADXRDTASE"/>
</dbReference>
<comment type="cofactor">
    <cofactor evidence="11">
        <name>FAD</name>
        <dbReference type="ChEBI" id="CHEBI:57692"/>
    </cofactor>
    <text evidence="11">Binds 1 FAD per subunit.</text>
</comment>
<dbReference type="OrthoDB" id="438553at2759"/>
<dbReference type="FunCoup" id="A0A1Y2E4I6">
    <property type="interactions" value="509"/>
</dbReference>
<dbReference type="RefSeq" id="XP_040717170.1">
    <property type="nucleotide sequence ID" value="XM_040855725.1"/>
</dbReference>
<evidence type="ECO:0000313" key="14">
    <source>
        <dbReference type="EMBL" id="ORY66206.1"/>
    </source>
</evidence>
<dbReference type="UniPathway" id="UPA00251">
    <property type="reaction ID" value="UER00324"/>
</dbReference>
<dbReference type="EMBL" id="MCFJ01000005">
    <property type="protein sequence ID" value="ORY66206.1"/>
    <property type="molecule type" value="Genomic_DNA"/>
</dbReference>
<dbReference type="GeneID" id="63771937"/>
<keyword evidence="7 11" id="KW-0560">Oxidoreductase</keyword>
<evidence type="ECO:0000256" key="6">
    <source>
        <dbReference type="ARBA" id="ARBA00022827"/>
    </source>
</evidence>
<sequence>MASKHPEELFIALLRSAYGNSCRRVVNRRHRLLASKLPSTRALSVLRNSSARTARSIDQLEPGHGGCRGNATAATREKSTKSTVRPPRNIAVLGGGITGLTAAHYLARHATNAHITIYESSDRLGGWLDGKTVDIGQGEGSSVLVQRGPRMLRSGATSNKYDDLVLYDVLANLDLQDKVLYPEGAANSRYVYYPDHLVKLPSAEPTLDNVVDMIRSYFTEPLWNGCFWAYMYWRQASSDPEIKRAQMQTPIKVKTNKRNGEPIQNIVSAMLHGIYGGDIWKLSAKHTIFDRFWYQDRDPISDSLLWMARKEWSVKNDILEGPNLQHVIKMAEKLRTKNLLAFEDGLVTLVDKLVADLAGQENVTIKYNAPVTSLANKENYVEISSTDGNGGKYDQVLSTLFSGQLARLTQPANALPSLAKTKAVTIMVVNLWYPNPDLLKANLGFGYLIPQSVAEEENSECALGVLFDSCLETRPETPGTKLTVMLGGHYWDNWTFYPSEETAIQMAKSVVRRHLGIPESEKVTASAKLCRECLPQQTVGHRERMTKAHYELLGAFKGKLMVAGPSYTNIGVIPAMRAGFDAGMRMAKGHGPPWFRNDEMGHWSYYMSWHRAQGLPEAAPDHVGSTGLEWATESEHDSMWTMEKTAMYFRQWTPEDRVWTDGEGNWKSEAARGSVKKELDDSGR</sequence>
<feature type="domain" description="Amine oxidase" evidence="13">
    <location>
        <begin position="97"/>
        <end position="535"/>
    </location>
</feature>
<evidence type="ECO:0000256" key="7">
    <source>
        <dbReference type="ARBA" id="ARBA00023002"/>
    </source>
</evidence>
<dbReference type="Pfam" id="PF01593">
    <property type="entry name" value="Amino_oxidase"/>
    <property type="match status" value="1"/>
</dbReference>
<comment type="function">
    <text evidence="1 11">Catalyzes the 6-electron oxidation of protoporphyrinogen-IX to form protoporphyrin-IX.</text>
</comment>
<evidence type="ECO:0000259" key="13">
    <source>
        <dbReference type="Pfam" id="PF01593"/>
    </source>
</evidence>
<dbReference type="GO" id="GO:0004729">
    <property type="term" value="F:oxygen-dependent protoporphyrinogen oxidase activity"/>
    <property type="evidence" value="ECO:0007669"/>
    <property type="project" value="UniProtKB-UniRule"/>
</dbReference>
<evidence type="ECO:0000313" key="15">
    <source>
        <dbReference type="Proteomes" id="UP000193689"/>
    </source>
</evidence>
<evidence type="ECO:0000256" key="10">
    <source>
        <dbReference type="ARBA" id="ARBA00047554"/>
    </source>
</evidence>
<evidence type="ECO:0000256" key="12">
    <source>
        <dbReference type="SAM" id="MobiDB-lite"/>
    </source>
</evidence>
<dbReference type="PANTHER" id="PTHR42923:SF3">
    <property type="entry name" value="PROTOPORPHYRINOGEN OXIDASE"/>
    <property type="match status" value="1"/>
</dbReference>
<dbReference type="InterPro" id="IPR050464">
    <property type="entry name" value="Zeta_carotene_desat/Oxidored"/>
</dbReference>
<comment type="catalytic activity">
    <reaction evidence="10 11">
        <text>protoporphyrinogen IX + 3 O2 = protoporphyrin IX + 3 H2O2</text>
        <dbReference type="Rhea" id="RHEA:25576"/>
        <dbReference type="ChEBI" id="CHEBI:15379"/>
        <dbReference type="ChEBI" id="CHEBI:16240"/>
        <dbReference type="ChEBI" id="CHEBI:57306"/>
        <dbReference type="ChEBI" id="CHEBI:57307"/>
        <dbReference type="EC" id="1.3.3.4"/>
    </reaction>
</comment>
<name>A0A1Y2E4I6_9PEZI</name>
<comment type="subcellular location">
    <subcellularLocation>
        <location evidence="11">Mitochondrion inner membrane</location>
    </subcellularLocation>
</comment>
<comment type="similarity">
    <text evidence="3 11">Belongs to the protoporphyrinogen/coproporphyrinogen oxidase family. Protoporphyrinogen oxidase subfamily.</text>
</comment>
<keyword evidence="9 11" id="KW-0627">Porphyrin biosynthesis</keyword>
<dbReference type="SUPFAM" id="SSF51905">
    <property type="entry name" value="FAD/NAD(P)-binding domain"/>
    <property type="match status" value="1"/>
</dbReference>
<dbReference type="InterPro" id="IPR004572">
    <property type="entry name" value="Protoporphyrinogen_oxidase"/>
</dbReference>
<keyword evidence="15" id="KW-1185">Reference proteome</keyword>
<dbReference type="Gene3D" id="3.50.50.60">
    <property type="entry name" value="FAD/NAD(P)-binding domain"/>
    <property type="match status" value="1"/>
</dbReference>
<keyword evidence="5 11" id="KW-0285">Flavoprotein</keyword>
<dbReference type="NCBIfam" id="TIGR00562">
    <property type="entry name" value="proto_IX_ox"/>
    <property type="match status" value="1"/>
</dbReference>
<evidence type="ECO:0000256" key="11">
    <source>
        <dbReference type="RuleBase" id="RU367069"/>
    </source>
</evidence>
<keyword evidence="6 11" id="KW-0274">FAD</keyword>
<proteinExistence type="inferred from homology"/>
<dbReference type="STRING" id="1141098.A0A1Y2E4I6"/>
<gene>
    <name evidence="14" type="ORF">BCR38DRAFT_339786</name>
</gene>
<dbReference type="SUPFAM" id="SSF54373">
    <property type="entry name" value="FAD-linked reductases, C-terminal domain"/>
    <property type="match status" value="1"/>
</dbReference>
<evidence type="ECO:0000256" key="2">
    <source>
        <dbReference type="ARBA" id="ARBA00005073"/>
    </source>
</evidence>
<keyword evidence="8 11" id="KW-0350">Heme biosynthesis</keyword>
<dbReference type="GO" id="GO:0006782">
    <property type="term" value="P:protoporphyrinogen IX biosynthetic process"/>
    <property type="evidence" value="ECO:0007669"/>
    <property type="project" value="UniProtKB-UniRule"/>
</dbReference>
<evidence type="ECO:0000256" key="3">
    <source>
        <dbReference type="ARBA" id="ARBA00010551"/>
    </source>
</evidence>
<evidence type="ECO:0000256" key="4">
    <source>
        <dbReference type="ARBA" id="ARBA00012867"/>
    </source>
</evidence>
<organism evidence="14 15">
    <name type="scientific">Pseudomassariella vexata</name>
    <dbReference type="NCBI Taxonomy" id="1141098"/>
    <lineage>
        <taxon>Eukaryota</taxon>
        <taxon>Fungi</taxon>
        <taxon>Dikarya</taxon>
        <taxon>Ascomycota</taxon>
        <taxon>Pezizomycotina</taxon>
        <taxon>Sordariomycetes</taxon>
        <taxon>Xylariomycetidae</taxon>
        <taxon>Amphisphaeriales</taxon>
        <taxon>Pseudomassariaceae</taxon>
        <taxon>Pseudomassariella</taxon>
    </lineage>
</organism>
<evidence type="ECO:0000256" key="8">
    <source>
        <dbReference type="ARBA" id="ARBA00023133"/>
    </source>
</evidence>
<dbReference type="Proteomes" id="UP000193689">
    <property type="component" value="Unassembled WGS sequence"/>
</dbReference>
<dbReference type="InParanoid" id="A0A1Y2E4I6"/>
<dbReference type="AlphaFoldDB" id="A0A1Y2E4I6"/>
<evidence type="ECO:0000256" key="1">
    <source>
        <dbReference type="ARBA" id="ARBA00002600"/>
    </source>
</evidence>
<dbReference type="EC" id="1.3.3.4" evidence="4 11"/>
<reference evidence="14 15" key="1">
    <citation type="submission" date="2016-07" db="EMBL/GenBank/DDBJ databases">
        <title>Pervasive Adenine N6-methylation of Active Genes in Fungi.</title>
        <authorList>
            <consortium name="DOE Joint Genome Institute"/>
            <person name="Mondo S.J."/>
            <person name="Dannebaum R.O."/>
            <person name="Kuo R.C."/>
            <person name="Labutti K."/>
            <person name="Haridas S."/>
            <person name="Kuo A."/>
            <person name="Salamov A."/>
            <person name="Ahrendt S.R."/>
            <person name="Lipzen A."/>
            <person name="Sullivan W."/>
            <person name="Andreopoulos W.B."/>
            <person name="Clum A."/>
            <person name="Lindquist E."/>
            <person name="Daum C."/>
            <person name="Ramamoorthy G.K."/>
            <person name="Gryganskyi A."/>
            <person name="Culley D."/>
            <person name="Magnuson J.K."/>
            <person name="James T.Y."/>
            <person name="O'Malley M.A."/>
            <person name="Stajich J.E."/>
            <person name="Spatafora J.W."/>
            <person name="Visel A."/>
            <person name="Grigoriev I.V."/>
        </authorList>
    </citation>
    <scope>NUCLEOTIDE SEQUENCE [LARGE SCALE GENOMIC DNA]</scope>
    <source>
        <strain evidence="14 15">CBS 129021</strain>
    </source>
</reference>
<evidence type="ECO:0000256" key="5">
    <source>
        <dbReference type="ARBA" id="ARBA00022630"/>
    </source>
</evidence>
<dbReference type="InterPro" id="IPR002937">
    <property type="entry name" value="Amino_oxidase"/>
</dbReference>
<feature type="region of interest" description="Disordered" evidence="12">
    <location>
        <begin position="661"/>
        <end position="684"/>
    </location>
</feature>
<accession>A0A1Y2E4I6</accession>
<evidence type="ECO:0000256" key="9">
    <source>
        <dbReference type="ARBA" id="ARBA00023244"/>
    </source>
</evidence>
<dbReference type="InterPro" id="IPR036188">
    <property type="entry name" value="FAD/NAD-bd_sf"/>
</dbReference>
<protein>
    <recommendedName>
        <fullName evidence="4 11">Protoporphyrinogen oxidase</fullName>
        <ecNumber evidence="4 11">1.3.3.4</ecNumber>
    </recommendedName>
</protein>